<evidence type="ECO:0000313" key="4">
    <source>
        <dbReference type="EMBL" id="KAK4500218.1"/>
    </source>
</evidence>
<dbReference type="SUPFAM" id="SSF51412">
    <property type="entry name" value="Inosine monophosphate dehydrogenase (IMPDH)"/>
    <property type="match status" value="1"/>
</dbReference>
<protein>
    <recommendedName>
        <fullName evidence="6">Nitronate monooxygenase domain-containing protein</fullName>
    </recommendedName>
</protein>
<gene>
    <name evidence="4" type="ORF">PRZ48_008405</name>
</gene>
<dbReference type="InterPro" id="IPR004136">
    <property type="entry name" value="NMO"/>
</dbReference>
<evidence type="ECO:0000256" key="3">
    <source>
        <dbReference type="ARBA" id="ARBA00023002"/>
    </source>
</evidence>
<dbReference type="InterPro" id="IPR013785">
    <property type="entry name" value="Aldolase_TIM"/>
</dbReference>
<dbReference type="CDD" id="cd04730">
    <property type="entry name" value="NPD_like"/>
    <property type="match status" value="1"/>
</dbReference>
<dbReference type="Proteomes" id="UP001305779">
    <property type="component" value="Unassembled WGS sequence"/>
</dbReference>
<comment type="caution">
    <text evidence="4">The sequence shown here is derived from an EMBL/GenBank/DDBJ whole genome shotgun (WGS) entry which is preliminary data.</text>
</comment>
<evidence type="ECO:0000313" key="5">
    <source>
        <dbReference type="Proteomes" id="UP001305779"/>
    </source>
</evidence>
<evidence type="ECO:0000256" key="2">
    <source>
        <dbReference type="ARBA" id="ARBA00022643"/>
    </source>
</evidence>
<dbReference type="PANTHER" id="PTHR32332:SF34">
    <property type="entry name" value="2-NITROPROPANE DIOXYGENASE FAMILY, PUTATIVE-RELATED"/>
    <property type="match status" value="1"/>
</dbReference>
<evidence type="ECO:0008006" key="6">
    <source>
        <dbReference type="Google" id="ProtNLM"/>
    </source>
</evidence>
<accession>A0ABR0EGH6</accession>
<dbReference type="EMBL" id="JAXOVC010000006">
    <property type="protein sequence ID" value="KAK4500218.1"/>
    <property type="molecule type" value="Genomic_DNA"/>
</dbReference>
<dbReference type="Pfam" id="PF03060">
    <property type="entry name" value="NMO"/>
    <property type="match status" value="1"/>
</dbReference>
<organism evidence="4 5">
    <name type="scientific">Zasmidium cellare</name>
    <name type="common">Wine cellar mold</name>
    <name type="synonym">Racodium cellare</name>
    <dbReference type="NCBI Taxonomy" id="395010"/>
    <lineage>
        <taxon>Eukaryota</taxon>
        <taxon>Fungi</taxon>
        <taxon>Dikarya</taxon>
        <taxon>Ascomycota</taxon>
        <taxon>Pezizomycotina</taxon>
        <taxon>Dothideomycetes</taxon>
        <taxon>Dothideomycetidae</taxon>
        <taxon>Mycosphaerellales</taxon>
        <taxon>Mycosphaerellaceae</taxon>
        <taxon>Zasmidium</taxon>
    </lineage>
</organism>
<keyword evidence="5" id="KW-1185">Reference proteome</keyword>
<dbReference type="Gene3D" id="3.20.20.70">
    <property type="entry name" value="Aldolase class I"/>
    <property type="match status" value="1"/>
</dbReference>
<name>A0ABR0EGH6_ZASCE</name>
<sequence length="362" mass="38760">MASLKAAYPWIKLPLVASAPMLGASTPRLAAAVTNAGGVGFLPGGSNAKTLDGLLEEVKTILGNTPAAKSYSGILPIGVGFQLFNSTQSLDSIAAVIKKHTPAVVWLFAPRENIEFQTWSKRIRSETGNETHIWIQVANRAEAMESVELADPDLLIVQGADAGGHGRREAASLISLVPETLDSLKEAGRGSIPVLAAGGIVEPRAAAAALALGASGIVMGTRFLVAEEAGIAQGWKQALLRTQDGGTATVRSTLCDRIKETKPEWPPWYDGRQLRNRGHDDEDAGLSEAENIRRYKEEMKKASDVSAWKNEGRLVAYSGTGVGLIKNIQPAKDIVEEILREVRPVLEHSAQVVEHVERQSNL</sequence>
<reference evidence="4 5" key="1">
    <citation type="journal article" date="2023" name="G3 (Bethesda)">
        <title>A chromosome-level genome assembly of Zasmidium syzygii isolated from banana leaves.</title>
        <authorList>
            <person name="van Westerhoven A.C."/>
            <person name="Mehrabi R."/>
            <person name="Talebi R."/>
            <person name="Steentjes M.B.F."/>
            <person name="Corcolon B."/>
            <person name="Chong P.A."/>
            <person name="Kema G.H.J."/>
            <person name="Seidl M.F."/>
        </authorList>
    </citation>
    <scope>NUCLEOTIDE SEQUENCE [LARGE SCALE GENOMIC DNA]</scope>
    <source>
        <strain evidence="4 5">P124</strain>
    </source>
</reference>
<keyword evidence="3" id="KW-0560">Oxidoreductase</keyword>
<proteinExistence type="predicted"/>
<keyword evidence="1" id="KW-0285">Flavoprotein</keyword>
<evidence type="ECO:0000256" key="1">
    <source>
        <dbReference type="ARBA" id="ARBA00022630"/>
    </source>
</evidence>
<keyword evidence="2" id="KW-0288">FMN</keyword>
<dbReference type="PANTHER" id="PTHR32332">
    <property type="entry name" value="2-NITROPROPANE DIOXYGENASE"/>
    <property type="match status" value="1"/>
</dbReference>